<dbReference type="EMBL" id="SGPL01000134">
    <property type="protein sequence ID" value="THH16946.1"/>
    <property type="molecule type" value="Genomic_DNA"/>
</dbReference>
<name>A0A4S4LWI7_9AGAM</name>
<reference evidence="3 4" key="1">
    <citation type="submission" date="2019-02" db="EMBL/GenBank/DDBJ databases">
        <title>Genome sequencing of the rare red list fungi Bondarzewia mesenterica.</title>
        <authorList>
            <person name="Buettner E."/>
            <person name="Kellner H."/>
        </authorList>
    </citation>
    <scope>NUCLEOTIDE SEQUENCE [LARGE SCALE GENOMIC DNA]</scope>
    <source>
        <strain evidence="3 4">DSM 108281</strain>
    </source>
</reference>
<feature type="region of interest" description="Disordered" evidence="1">
    <location>
        <begin position="1159"/>
        <end position="1181"/>
    </location>
</feature>
<keyword evidence="4" id="KW-1185">Reference proteome</keyword>
<proteinExistence type="predicted"/>
<evidence type="ECO:0000259" key="2">
    <source>
        <dbReference type="Pfam" id="PF12017"/>
    </source>
</evidence>
<dbReference type="InterPro" id="IPR021896">
    <property type="entry name" value="THAP9-like_HTH"/>
</dbReference>
<protein>
    <recommendedName>
        <fullName evidence="2">THAP9-like helix-turn-helix domain-containing protein</fullName>
    </recommendedName>
</protein>
<gene>
    <name evidence="3" type="ORF">EW146_g3772</name>
</gene>
<evidence type="ECO:0000313" key="4">
    <source>
        <dbReference type="Proteomes" id="UP000310158"/>
    </source>
</evidence>
<dbReference type="OrthoDB" id="73076at2759"/>
<dbReference type="Pfam" id="PF12017">
    <property type="entry name" value="Tnp_P_element"/>
    <property type="match status" value="1"/>
</dbReference>
<comment type="caution">
    <text evidence="3">The sequence shown here is derived from an EMBL/GenBank/DDBJ whole genome shotgun (WGS) entry which is preliminary data.</text>
</comment>
<dbReference type="Proteomes" id="UP000310158">
    <property type="component" value="Unassembled WGS sequence"/>
</dbReference>
<evidence type="ECO:0000313" key="3">
    <source>
        <dbReference type="EMBL" id="THH16946.1"/>
    </source>
</evidence>
<accession>A0A4S4LWI7</accession>
<sequence length="1433" mass="161073">MNSIQIYSDDDIPEFRHELWIRNGKKYPDDPSQVPPELEAHIDITTRIPLDYETALLPNEDLSVRDFIRLNLPQQEKNLVAAHAHLMFKSDPPNLQASVLHGRDIPHREFVKEAVQSVGQAILDGALAVLDGRYAGGRLPLWTITYWRRMDIILETKMIWKQAEDWLLCQHVGAAIQTTAAHLRTLPWSERTDIPGAYSRTRTMDFAMLLSDGMISTGVVDLMVHWISEKARASDEVRGRYVVVGLKFWTELDKAHNHGYFTSSPIPRFLERLEKKLRTGEKTLLFSVFLSKHKHFIAMEVDFMKAAIACGDSLHHRDSIVPTTVIRKIQWWTEVRMGGKFQWKGDTMAHVAPFIDSSILQAAFMKPVTIPHDMGDLLNPSTAGDLAEVYSKVQDSKSVSDDGHMQNNEEMGYDTEDFNENQFGVDVPWPSDTEACTVSRAASTISSDTDMMDLSAAPSPKSRVEGIRAKSDSAGVYSIFAETRQRAEVAARRKFFVDLVKTMVLKKDKKLCGVGMQGFKYAPDVLEFAHIISVHSPRAYQSIRELLQLPDIRTLQRHRARQGGLPIGITERTFELVVEFLTKLEWKGPVGLMSDDTKLMAALRPYRDVDGKLYILGGTGEPMLLVDPDALISALRSGTIKKGTKVRVVCLQVPMPNIPTLVVAALAITDDMSADNLLPYLQSILNGLLRHQIQVISFRSYIIHHPEDHRRNIDLRIPCFGTQQQPIAMVQDPPHLRKTVRSNSYSGARLLTLGNYSVLYSHFRDIAAADNGTLYNRDVEKVDRQDDNAATRLFSAHTLDWLTENHLDWIGSIIYLFIFGELVDAYENRHIKLIERVHLILRTLFFFMEAWEDFLDRAKYPKSRHFLSHEACDIIRFATRALLQLVIIYRDHLDGVYPLLPWLLSTAVCEHVFGICRQIIKDFTMQDFHHMVPKLYVHLREHFFFSHSSDGKARASGYNHTYTDSRKIDLAALAMYPTDAEIQRAATAAYEEAHGLWEILGVEGLRNQTAVVLRLPSIQSWFINPLVGSDEKVVDTPVSDVESEVGDEDEEPGTRQGIQEAMEWLEDEVTLPHEDDQLNSLAYAAISLSVQDSMHIRGLPECQLDTYQSDAAMLGQILAGCLSPINDPNERAHPATHQMEPASLNFKTLVELRMEHQTVQADKGVRSKGKGKEQSAGESERQALLRQYTEILHDREERGITTGNARSTRWTRHPTRGGRDGQVDGQVADAPAPGNEANAAEVAGTNANETQNRRAKIFRKHRLPAFVEAANIAPESPLLQAGNGLETASKNGSSYGFVFYSDSIWLAQVLSVYSKSAGKNGKHSWVSDSSKITAVSYIAAQLFQPVAPRQFTSIPRDNMGLKVSRFALLKPTSFLVVLKAVPTPAGQNFIISAQDHQYYAALQKKLASIREAMKEINGRRRMVPAGGSGEESN</sequence>
<feature type="domain" description="THAP9-like helix-turn-helix" evidence="2">
    <location>
        <begin position="518"/>
        <end position="557"/>
    </location>
</feature>
<organism evidence="3 4">
    <name type="scientific">Bondarzewia mesenterica</name>
    <dbReference type="NCBI Taxonomy" id="1095465"/>
    <lineage>
        <taxon>Eukaryota</taxon>
        <taxon>Fungi</taxon>
        <taxon>Dikarya</taxon>
        <taxon>Basidiomycota</taxon>
        <taxon>Agaricomycotina</taxon>
        <taxon>Agaricomycetes</taxon>
        <taxon>Russulales</taxon>
        <taxon>Bondarzewiaceae</taxon>
        <taxon>Bondarzewia</taxon>
    </lineage>
</organism>
<evidence type="ECO:0000256" key="1">
    <source>
        <dbReference type="SAM" id="MobiDB-lite"/>
    </source>
</evidence>
<dbReference type="Gene3D" id="3.40.395.10">
    <property type="entry name" value="Adenoviral Proteinase, Chain A"/>
    <property type="match status" value="1"/>
</dbReference>
<feature type="compositionally biased region" description="Basic and acidic residues" evidence="1">
    <location>
        <begin position="1170"/>
        <end position="1181"/>
    </location>
</feature>